<sequence length="57" mass="6811">MKLQSPQRNSAPTRLHSRCFSTGRPRAIETLDYLDTYFVKWFMHICCQEQQDQFGKD</sequence>
<dbReference type="InterPro" id="IPR001209">
    <property type="entry name" value="Ribosomal_uS14"/>
</dbReference>
<proteinExistence type="inferred from homology"/>
<protein>
    <submittedName>
        <fullName evidence="4">30S ribosomal protein s14 chloroplastic</fullName>
    </submittedName>
</protein>
<accession>A0A830CJX8</accession>
<evidence type="ECO:0000313" key="5">
    <source>
        <dbReference type="Proteomes" id="UP000653305"/>
    </source>
</evidence>
<dbReference type="GO" id="GO:1990904">
    <property type="term" value="C:ribonucleoprotein complex"/>
    <property type="evidence" value="ECO:0007669"/>
    <property type="project" value="UniProtKB-KW"/>
</dbReference>
<comment type="caution">
    <text evidence="4">The sequence shown here is derived from an EMBL/GenBank/DDBJ whole genome shotgun (WGS) entry which is preliminary data.</text>
</comment>
<keyword evidence="2 4" id="KW-0689">Ribosomal protein</keyword>
<dbReference type="GO" id="GO:0006412">
    <property type="term" value="P:translation"/>
    <property type="evidence" value="ECO:0007669"/>
    <property type="project" value="InterPro"/>
</dbReference>
<dbReference type="SUPFAM" id="SSF57716">
    <property type="entry name" value="Glucocorticoid receptor-like (DNA-binding domain)"/>
    <property type="match status" value="1"/>
</dbReference>
<evidence type="ECO:0000313" key="4">
    <source>
        <dbReference type="EMBL" id="GFP96103.1"/>
    </source>
</evidence>
<keyword evidence="5" id="KW-1185">Reference proteome</keyword>
<dbReference type="OrthoDB" id="413436at2759"/>
<dbReference type="EMBL" id="BMAC01000421">
    <property type="protein sequence ID" value="GFP96103.1"/>
    <property type="molecule type" value="Genomic_DNA"/>
</dbReference>
<gene>
    <name evidence="4" type="ORF">PHJA_001754400</name>
</gene>
<dbReference type="GO" id="GO:0003735">
    <property type="term" value="F:structural constituent of ribosome"/>
    <property type="evidence" value="ECO:0007669"/>
    <property type="project" value="InterPro"/>
</dbReference>
<keyword evidence="3" id="KW-0687">Ribonucleoprotein</keyword>
<reference evidence="4" key="1">
    <citation type="submission" date="2020-07" db="EMBL/GenBank/DDBJ databases">
        <title>Ethylene signaling mediates host invasion by parasitic plants.</title>
        <authorList>
            <person name="Yoshida S."/>
        </authorList>
    </citation>
    <scope>NUCLEOTIDE SEQUENCE</scope>
    <source>
        <strain evidence="4">Okayama</strain>
    </source>
</reference>
<dbReference type="Proteomes" id="UP000653305">
    <property type="component" value="Unassembled WGS sequence"/>
</dbReference>
<dbReference type="Pfam" id="PF00253">
    <property type="entry name" value="Ribosomal_S14"/>
    <property type="match status" value="1"/>
</dbReference>
<name>A0A830CJX8_9LAMI</name>
<evidence type="ECO:0000256" key="2">
    <source>
        <dbReference type="ARBA" id="ARBA00022980"/>
    </source>
</evidence>
<dbReference type="AlphaFoldDB" id="A0A830CJX8"/>
<organism evidence="4 5">
    <name type="scientific">Phtheirospermum japonicum</name>
    <dbReference type="NCBI Taxonomy" id="374723"/>
    <lineage>
        <taxon>Eukaryota</taxon>
        <taxon>Viridiplantae</taxon>
        <taxon>Streptophyta</taxon>
        <taxon>Embryophyta</taxon>
        <taxon>Tracheophyta</taxon>
        <taxon>Spermatophyta</taxon>
        <taxon>Magnoliopsida</taxon>
        <taxon>eudicotyledons</taxon>
        <taxon>Gunneridae</taxon>
        <taxon>Pentapetalae</taxon>
        <taxon>asterids</taxon>
        <taxon>lamiids</taxon>
        <taxon>Lamiales</taxon>
        <taxon>Orobanchaceae</taxon>
        <taxon>Orobanchaceae incertae sedis</taxon>
        <taxon>Phtheirospermum</taxon>
    </lineage>
</organism>
<dbReference type="GO" id="GO:0005840">
    <property type="term" value="C:ribosome"/>
    <property type="evidence" value="ECO:0007669"/>
    <property type="project" value="UniProtKB-KW"/>
</dbReference>
<evidence type="ECO:0000256" key="3">
    <source>
        <dbReference type="ARBA" id="ARBA00023274"/>
    </source>
</evidence>
<evidence type="ECO:0000256" key="1">
    <source>
        <dbReference type="ARBA" id="ARBA00009083"/>
    </source>
</evidence>
<comment type="similarity">
    <text evidence="1">Belongs to the universal ribosomal protein uS14 family.</text>
</comment>
<dbReference type="Gene3D" id="1.10.287.1480">
    <property type="match status" value="1"/>
</dbReference>